<reference evidence="1" key="1">
    <citation type="submission" date="2016-05" db="EMBL/GenBank/DDBJ databases">
        <title>Microbial consortia oxidize butane by reversing methanogenesis.</title>
        <authorList>
            <person name="Laso-Perez R."/>
            <person name="Richter M."/>
            <person name="Wegener G."/>
            <person name="Musat F."/>
        </authorList>
    </citation>
    <scope>NUCLEOTIDE SEQUENCE [LARGE SCALE GENOMIC DNA]</scope>
    <source>
        <strain evidence="1">BOX2</strain>
    </source>
</reference>
<dbReference type="Pfam" id="PF06245">
    <property type="entry name" value="DUF1015"/>
    <property type="match status" value="1"/>
</dbReference>
<comment type="caution">
    <text evidence="1">The sequence shown here is derived from an EMBL/GenBank/DDBJ whole genome shotgun (WGS) entry which is preliminary data.</text>
</comment>
<sequence>MVEIARFKAVTLSPALDEKERYVAPIYDTIDEKTYKIYAANRNNIIHATRRQDGADLDNFIEVADTTIKTLFQDRILEEREKESLYIYRICYKISDDLKSGVDADEERDEYTLLGIVALVSVDDTGREIMGHESVFDDNTEERYYLMKKCRMNFSPIMAEYNEDGVAISKLLKPYIKENLPIVEVKHNGTTHTLWEINDQAICEYIIHSLSNQKLMILDGHHRYTAACRLDERDGVKNTMMMLVWGQDPNLLLLPWHRCISDVSRDQLTRVLAAHTGTNYERYDEFIRAFKNEKDANSAVYCGAGFQILNNLDIFKLQKMIIDPLIKEGGKISFSPTIRDAMERVDQGRCTASFIVKPPDIGVIEEVATQKRSLPQKSTRFLPKVIEGIILRRF</sequence>
<dbReference type="SUPFAM" id="SSF110849">
    <property type="entry name" value="ParB/Sulfiredoxin"/>
    <property type="match status" value="1"/>
</dbReference>
<evidence type="ECO:0000313" key="1">
    <source>
        <dbReference type="EMBL" id="OFV67171.1"/>
    </source>
</evidence>
<dbReference type="EMBL" id="LYOS01000007">
    <property type="protein sequence ID" value="OFV67171.1"/>
    <property type="molecule type" value="Genomic_DNA"/>
</dbReference>
<accession>A0A1F2P8Y7</accession>
<protein>
    <submittedName>
        <fullName evidence="1">Uncharacterized conserved protein UCP033563</fullName>
    </submittedName>
</protein>
<dbReference type="InterPro" id="IPR008323">
    <property type="entry name" value="UCP033563"/>
</dbReference>
<dbReference type="InterPro" id="IPR036086">
    <property type="entry name" value="ParB/Sulfiredoxin_sf"/>
</dbReference>
<keyword evidence="2" id="KW-1185">Reference proteome</keyword>
<proteinExistence type="predicted"/>
<gene>
    <name evidence="1" type="ORF">SCAL_001705</name>
</gene>
<dbReference type="PANTHER" id="PTHR36454:SF1">
    <property type="entry name" value="DUF1015 DOMAIN-CONTAINING PROTEIN"/>
    <property type="match status" value="1"/>
</dbReference>
<dbReference type="AlphaFoldDB" id="A0A1F2P8Y7"/>
<evidence type="ECO:0000313" key="2">
    <source>
        <dbReference type="Proteomes" id="UP000186940"/>
    </source>
</evidence>
<dbReference type="Proteomes" id="UP000186940">
    <property type="component" value="Unassembled WGS sequence"/>
</dbReference>
<dbReference type="STRING" id="1838285.SCAL_001705"/>
<name>A0A1F2P8Y7_9EURY</name>
<organism evidence="1 2">
    <name type="scientific">Candidatus Syntropharchaeum caldarium</name>
    <dbReference type="NCBI Taxonomy" id="1838285"/>
    <lineage>
        <taxon>Archaea</taxon>
        <taxon>Methanobacteriati</taxon>
        <taxon>Methanobacteriota</taxon>
        <taxon>Stenosarchaea group</taxon>
        <taxon>Methanomicrobia</taxon>
        <taxon>Methanosarcinales</taxon>
        <taxon>ANME-2 cluster</taxon>
        <taxon>Candidatus Syntropharchaeum</taxon>
    </lineage>
</organism>
<dbReference type="PANTHER" id="PTHR36454">
    <property type="entry name" value="LMO2823 PROTEIN"/>
    <property type="match status" value="1"/>
</dbReference>